<protein>
    <submittedName>
        <fullName evidence="2">Uncharacterized protein</fullName>
    </submittedName>
</protein>
<dbReference type="Proteomes" id="UP001054821">
    <property type="component" value="Chromosome 1"/>
</dbReference>
<accession>A0AAD4WTW9</accession>
<organism evidence="2 3">
    <name type="scientific">Prunus dulcis</name>
    <name type="common">Almond</name>
    <name type="synonym">Amygdalus dulcis</name>
    <dbReference type="NCBI Taxonomy" id="3755"/>
    <lineage>
        <taxon>Eukaryota</taxon>
        <taxon>Viridiplantae</taxon>
        <taxon>Streptophyta</taxon>
        <taxon>Embryophyta</taxon>
        <taxon>Tracheophyta</taxon>
        <taxon>Spermatophyta</taxon>
        <taxon>Magnoliopsida</taxon>
        <taxon>eudicotyledons</taxon>
        <taxon>Gunneridae</taxon>
        <taxon>Pentapetalae</taxon>
        <taxon>rosids</taxon>
        <taxon>fabids</taxon>
        <taxon>Rosales</taxon>
        <taxon>Rosaceae</taxon>
        <taxon>Amygdaloideae</taxon>
        <taxon>Amygdaleae</taxon>
        <taxon>Prunus</taxon>
    </lineage>
</organism>
<evidence type="ECO:0000313" key="3">
    <source>
        <dbReference type="Proteomes" id="UP001054821"/>
    </source>
</evidence>
<comment type="caution">
    <text evidence="2">The sequence shown here is derived from an EMBL/GenBank/DDBJ whole genome shotgun (WGS) entry which is preliminary data.</text>
</comment>
<feature type="compositionally biased region" description="Polar residues" evidence="1">
    <location>
        <begin position="62"/>
        <end position="72"/>
    </location>
</feature>
<feature type="region of interest" description="Disordered" evidence="1">
    <location>
        <begin position="1"/>
        <end position="79"/>
    </location>
</feature>
<keyword evidence="3" id="KW-1185">Reference proteome</keyword>
<reference evidence="2 3" key="1">
    <citation type="journal article" date="2022" name="G3 (Bethesda)">
        <title>Whole-genome sequence and methylome profiling of the almond [Prunus dulcis (Mill.) D.A. Webb] cultivar 'Nonpareil'.</title>
        <authorList>
            <person name="D'Amico-Willman K.M."/>
            <person name="Ouma W.Z."/>
            <person name="Meulia T."/>
            <person name="Sideli G.M."/>
            <person name="Gradziel T.M."/>
            <person name="Fresnedo-Ramirez J."/>
        </authorList>
    </citation>
    <scope>NUCLEOTIDE SEQUENCE [LARGE SCALE GENOMIC DNA]</scope>
    <source>
        <strain evidence="2">Clone GOH B32 T37-40</strain>
    </source>
</reference>
<dbReference type="AlphaFoldDB" id="A0AAD4WTW9"/>
<sequence length="159" mass="17301">MPDRQYPFDSQTTSELRSAKSYALVTARGPQNCPETRHHPRPRAATSAGRPGVQSDYGPSKNLGTETPNSYPRNGGRRREIGAGEVWGENRHFPAAGAAADLGGGLGRDAEAEPVSLETILLVLRQVVSERVSPVSVILLVLSWATEKLMFQPQLLERI</sequence>
<proteinExistence type="predicted"/>
<evidence type="ECO:0000256" key="1">
    <source>
        <dbReference type="SAM" id="MobiDB-lite"/>
    </source>
</evidence>
<dbReference type="EMBL" id="JAJFAZ020000001">
    <property type="protein sequence ID" value="KAI5348739.1"/>
    <property type="molecule type" value="Genomic_DNA"/>
</dbReference>
<gene>
    <name evidence="2" type="ORF">L3X38_001626</name>
</gene>
<name>A0AAD4WTW9_PRUDU</name>
<evidence type="ECO:0000313" key="2">
    <source>
        <dbReference type="EMBL" id="KAI5348739.1"/>
    </source>
</evidence>